<dbReference type="Proteomes" id="UP000184501">
    <property type="component" value="Unassembled WGS sequence"/>
</dbReference>
<evidence type="ECO:0000313" key="3">
    <source>
        <dbReference type="Proteomes" id="UP000184501"/>
    </source>
</evidence>
<dbReference type="InterPro" id="IPR010773">
    <property type="entry name" value="Mycophage_PG1_Gp7"/>
</dbReference>
<keyword evidence="3" id="KW-1185">Reference proteome</keyword>
<dbReference type="AlphaFoldDB" id="A0A1M5ELJ7"/>
<proteinExistence type="predicted"/>
<dbReference type="Pfam" id="PF07098">
    <property type="entry name" value="DUF1360"/>
    <property type="match status" value="1"/>
</dbReference>
<keyword evidence="1" id="KW-0472">Membrane</keyword>
<reference evidence="2 3" key="1">
    <citation type="submission" date="2016-11" db="EMBL/GenBank/DDBJ databases">
        <authorList>
            <person name="Jaros S."/>
            <person name="Januszkiewicz K."/>
            <person name="Wedrychowicz H."/>
        </authorList>
    </citation>
    <scope>NUCLEOTIDE SEQUENCE [LARGE SCALE GENOMIC DNA]</scope>
    <source>
        <strain evidence="2 3">DSM 44523</strain>
    </source>
</reference>
<keyword evidence="1" id="KW-1133">Transmembrane helix</keyword>
<evidence type="ECO:0000313" key="2">
    <source>
        <dbReference type="EMBL" id="SHF79902.1"/>
    </source>
</evidence>
<sequence length="184" mass="19162">MAKGGNKALSETGADVQQAYEGDQRQPLRGYLLLLGVYAATAGGLAGAARLLGRPLPDRVRFDDFALLSLATHKLSRLLTKDSVTSPLRAPFTRFEGRAGASEVNESPRGDGLRRRVGELLSCPFCTAIWVSTALSAGTVFAPRLTRLVCAGLGAVAVSDALQLAYDVGKKAAGATGPSDSDEG</sequence>
<dbReference type="EMBL" id="FQVN01000005">
    <property type="protein sequence ID" value="SHF79902.1"/>
    <property type="molecule type" value="Genomic_DNA"/>
</dbReference>
<dbReference type="OrthoDB" id="4722315at2"/>
<organism evidence="2 3">
    <name type="scientific">Streptoalloteichus hindustanus</name>
    <dbReference type="NCBI Taxonomy" id="2017"/>
    <lineage>
        <taxon>Bacteria</taxon>
        <taxon>Bacillati</taxon>
        <taxon>Actinomycetota</taxon>
        <taxon>Actinomycetes</taxon>
        <taxon>Pseudonocardiales</taxon>
        <taxon>Pseudonocardiaceae</taxon>
        <taxon>Streptoalloteichus</taxon>
    </lineage>
</organism>
<evidence type="ECO:0008006" key="4">
    <source>
        <dbReference type="Google" id="ProtNLM"/>
    </source>
</evidence>
<gene>
    <name evidence="2" type="ORF">SAMN05444320_10532</name>
</gene>
<name>A0A1M5ELJ7_STRHI</name>
<protein>
    <recommendedName>
        <fullName evidence="4">DUF1360 domain-containing protein</fullName>
    </recommendedName>
</protein>
<dbReference type="RefSeq" id="WP_073484005.1">
    <property type="nucleotide sequence ID" value="NZ_FQVN01000005.1"/>
</dbReference>
<accession>A0A1M5ELJ7</accession>
<dbReference type="STRING" id="2017.SAMN05444320_10532"/>
<feature type="transmembrane region" description="Helical" evidence="1">
    <location>
        <begin position="31"/>
        <end position="52"/>
    </location>
</feature>
<evidence type="ECO:0000256" key="1">
    <source>
        <dbReference type="SAM" id="Phobius"/>
    </source>
</evidence>
<keyword evidence="1" id="KW-0812">Transmembrane</keyword>